<organism evidence="1 2">
    <name type="scientific">Anaeroplasma bactoclasticum</name>
    <dbReference type="NCBI Taxonomy" id="2088"/>
    <lineage>
        <taxon>Bacteria</taxon>
        <taxon>Bacillati</taxon>
        <taxon>Mycoplasmatota</taxon>
        <taxon>Mollicutes</taxon>
        <taxon>Anaeroplasmatales</taxon>
        <taxon>Anaeroplasmataceae</taxon>
        <taxon>Anaeroplasma</taxon>
    </lineage>
</organism>
<dbReference type="Pfam" id="PF09563">
    <property type="entry name" value="RE_LlaJI"/>
    <property type="match status" value="1"/>
</dbReference>
<keyword evidence="1" id="KW-0255">Endonuclease</keyword>
<reference evidence="1 2" key="1">
    <citation type="submission" date="2018-08" db="EMBL/GenBank/DDBJ databases">
        <title>Genomic Encyclopedia of Archaeal and Bacterial Type Strains, Phase II (KMG-II): from individual species to whole genera.</title>
        <authorList>
            <person name="Goeker M."/>
        </authorList>
    </citation>
    <scope>NUCLEOTIDE SEQUENCE [LARGE SCALE GENOMIC DNA]</scope>
    <source>
        <strain evidence="1 2">ATCC 27112</strain>
    </source>
</reference>
<dbReference type="GO" id="GO:0004519">
    <property type="term" value="F:endonuclease activity"/>
    <property type="evidence" value="ECO:0007669"/>
    <property type="project" value="UniProtKB-KW"/>
</dbReference>
<keyword evidence="1" id="KW-0378">Hydrolase</keyword>
<evidence type="ECO:0000313" key="1">
    <source>
        <dbReference type="EMBL" id="RIA64806.1"/>
    </source>
</evidence>
<accession>A0A397QV81</accession>
<dbReference type="RefSeq" id="WP_119016951.1">
    <property type="nucleotide sequence ID" value="NZ_QXEV01000037.1"/>
</dbReference>
<dbReference type="InterPro" id="IPR018579">
    <property type="entry name" value="Restrct_endonuc_II_LlaJI"/>
</dbReference>
<dbReference type="AlphaFoldDB" id="A0A397QV81"/>
<dbReference type="Proteomes" id="UP000266506">
    <property type="component" value="Unassembled WGS sequence"/>
</dbReference>
<dbReference type="InParanoid" id="A0A397QV81"/>
<dbReference type="EMBL" id="QXEV01000037">
    <property type="protein sequence ID" value="RIA64806.1"/>
    <property type="molecule type" value="Genomic_DNA"/>
</dbReference>
<protein>
    <submittedName>
        <fullName evidence="1">LlaJI restriction endonuclease</fullName>
    </submittedName>
</protein>
<keyword evidence="2" id="KW-1185">Reference proteome</keyword>
<evidence type="ECO:0000313" key="2">
    <source>
        <dbReference type="Proteomes" id="UP000266506"/>
    </source>
</evidence>
<comment type="caution">
    <text evidence="1">The sequence shown here is derived from an EMBL/GenBank/DDBJ whole genome shotgun (WGS) entry which is preliminary data.</text>
</comment>
<keyword evidence="1" id="KW-0540">Nuclease</keyword>
<sequence>MQNVNAWPVTGKIDDSFIGIKIKNNRIDFYYPETYDISQQGNLSSFREDVLSILRTINIAKTLTADKAKVETNLADSNAFALLSYLWIINDYLSNGIYINREKVFKNNQRGRINWKRTLRNQPIISNGNVIYNNIVVETRNNMDNLMVDIHKYCVKKSIEFIGWLFNLNSTRIETKPFNETIQKVYIAALRQEIDKTFDDYKKLRLNHMLKVIKGLDGNNNENEFVYGVDSYYYIFERMVDSIFGNQKDLKAFNPKANWYLVEDSFKEHPSSELRPDSILIKGDIAYIMDSKYYRYGFTKEFNDLPETSSIQKQITYGDYLKRNNKANVKDIRNAFILPYNMNKNSFGTNELIHYIGYSKAEWKDNKENNHESIYAFLVDTKHIITHWNNNHHEDEINELIDKIESAIKEKEN</sequence>
<dbReference type="OrthoDB" id="9762266at2"/>
<name>A0A397QV81_9MOLU</name>
<gene>
    <name evidence="1" type="ORF">EI71_01890</name>
</gene>
<proteinExistence type="predicted"/>